<feature type="chain" id="PRO_5010979795" evidence="8">
    <location>
        <begin position="25"/>
        <end position="504"/>
    </location>
</feature>
<feature type="transmembrane region" description="Helical" evidence="7">
    <location>
        <begin position="295"/>
        <end position="315"/>
    </location>
</feature>
<dbReference type="eggNOG" id="KOG4290">
    <property type="taxonomic scope" value="Eukaryota"/>
</dbReference>
<dbReference type="GO" id="GO:0019236">
    <property type="term" value="P:response to pheromone"/>
    <property type="evidence" value="ECO:0007669"/>
    <property type="project" value="InterPro"/>
</dbReference>
<keyword evidence="4 7" id="KW-0472">Membrane</keyword>
<dbReference type="OMA" id="YTWSGCA"/>
<evidence type="ECO:0000313" key="11">
    <source>
        <dbReference type="EMBL" id="ESO00944.1"/>
    </source>
</evidence>
<dbReference type="Pfam" id="PF10192">
    <property type="entry name" value="GPR180-TMEM145_TM"/>
    <property type="match status" value="1"/>
</dbReference>
<feature type="transmembrane region" description="Helical" evidence="7">
    <location>
        <begin position="360"/>
        <end position="382"/>
    </location>
</feature>
<keyword evidence="3 7" id="KW-1133">Transmembrane helix</keyword>
<feature type="transmembrane region" description="Helical" evidence="7">
    <location>
        <begin position="254"/>
        <end position="274"/>
    </location>
</feature>
<dbReference type="Proteomes" id="UP000015101">
    <property type="component" value="Unassembled WGS sequence"/>
</dbReference>
<proteinExistence type="predicted"/>
<keyword evidence="2 7" id="KW-0812">Transmembrane</keyword>
<evidence type="ECO:0000256" key="4">
    <source>
        <dbReference type="ARBA" id="ARBA00023136"/>
    </source>
</evidence>
<dbReference type="KEGG" id="hro:HELRODRAFT_100932"/>
<dbReference type="InterPro" id="IPR053880">
    <property type="entry name" value="GPR180-like_N"/>
</dbReference>
<evidence type="ECO:0000313" key="13">
    <source>
        <dbReference type="Proteomes" id="UP000015101"/>
    </source>
</evidence>
<feature type="region of interest" description="Disordered" evidence="6">
    <location>
        <begin position="438"/>
        <end position="462"/>
    </location>
</feature>
<keyword evidence="13" id="KW-1185">Reference proteome</keyword>
<dbReference type="InParanoid" id="T1ED20"/>
<feature type="transmembrane region" description="Helical" evidence="7">
    <location>
        <begin position="394"/>
        <end position="413"/>
    </location>
</feature>
<evidence type="ECO:0000256" key="2">
    <source>
        <dbReference type="ARBA" id="ARBA00022692"/>
    </source>
</evidence>
<evidence type="ECO:0000256" key="1">
    <source>
        <dbReference type="ARBA" id="ARBA00004141"/>
    </source>
</evidence>
<evidence type="ECO:0000313" key="12">
    <source>
        <dbReference type="EnsemblMetazoa" id="HelroP100932"/>
    </source>
</evidence>
<feature type="domain" description="GPR180/TMEM145 transmembrane" evidence="9">
    <location>
        <begin position="190"/>
        <end position="410"/>
    </location>
</feature>
<gene>
    <name evidence="12" type="primary">20194472</name>
    <name evidence="11" type="ORF">HELRODRAFT_100932</name>
</gene>
<accession>T1ED20</accession>
<evidence type="ECO:0000256" key="6">
    <source>
        <dbReference type="SAM" id="MobiDB-lite"/>
    </source>
</evidence>
<evidence type="ECO:0000259" key="10">
    <source>
        <dbReference type="Pfam" id="PF21892"/>
    </source>
</evidence>
<reference evidence="13" key="1">
    <citation type="submission" date="2012-12" db="EMBL/GenBank/DDBJ databases">
        <authorList>
            <person name="Hellsten U."/>
            <person name="Grimwood J."/>
            <person name="Chapman J.A."/>
            <person name="Shapiro H."/>
            <person name="Aerts A."/>
            <person name="Otillar R.P."/>
            <person name="Terry A.Y."/>
            <person name="Boore J.L."/>
            <person name="Simakov O."/>
            <person name="Marletaz F."/>
            <person name="Cho S.-J."/>
            <person name="Edsinger-Gonzales E."/>
            <person name="Havlak P."/>
            <person name="Kuo D.-H."/>
            <person name="Larsson T."/>
            <person name="Lv J."/>
            <person name="Arendt D."/>
            <person name="Savage R."/>
            <person name="Osoegawa K."/>
            <person name="de Jong P."/>
            <person name="Lindberg D.R."/>
            <person name="Seaver E.C."/>
            <person name="Weisblat D.A."/>
            <person name="Putnam N.H."/>
            <person name="Grigoriev I.V."/>
            <person name="Rokhsar D.S."/>
        </authorList>
    </citation>
    <scope>NUCLEOTIDE SEQUENCE</scope>
</reference>
<dbReference type="PANTHER" id="PTHR23252">
    <property type="entry name" value="INTIMAL THICKNESS RECEPTOR-RELATED"/>
    <property type="match status" value="1"/>
</dbReference>
<evidence type="ECO:0000256" key="8">
    <source>
        <dbReference type="SAM" id="SignalP"/>
    </source>
</evidence>
<dbReference type="CTD" id="20194472"/>
<organism evidence="12 13">
    <name type="scientific">Helobdella robusta</name>
    <name type="common">Californian leech</name>
    <dbReference type="NCBI Taxonomy" id="6412"/>
    <lineage>
        <taxon>Eukaryota</taxon>
        <taxon>Metazoa</taxon>
        <taxon>Spiralia</taxon>
        <taxon>Lophotrochozoa</taxon>
        <taxon>Annelida</taxon>
        <taxon>Clitellata</taxon>
        <taxon>Hirudinea</taxon>
        <taxon>Rhynchobdellida</taxon>
        <taxon>Glossiphoniidae</taxon>
        <taxon>Helobdella</taxon>
    </lineage>
</organism>
<feature type="transmembrane region" description="Helical" evidence="7">
    <location>
        <begin position="216"/>
        <end position="242"/>
    </location>
</feature>
<protein>
    <submittedName>
        <fullName evidence="11 12">Uncharacterized protein</fullName>
    </submittedName>
</protein>
<dbReference type="EMBL" id="AMQM01005281">
    <property type="status" value="NOT_ANNOTATED_CDS"/>
    <property type="molecule type" value="Genomic_DNA"/>
</dbReference>
<dbReference type="GeneID" id="20194472"/>
<dbReference type="PANTHER" id="PTHR23252:SF24">
    <property type="entry name" value="TRANSMEMBRANE PROTEIN 145"/>
    <property type="match status" value="1"/>
</dbReference>
<dbReference type="RefSeq" id="XP_009021115.1">
    <property type="nucleotide sequence ID" value="XM_009022867.1"/>
</dbReference>
<keyword evidence="8" id="KW-0732">Signal</keyword>
<evidence type="ECO:0000256" key="5">
    <source>
        <dbReference type="ARBA" id="ARBA00023180"/>
    </source>
</evidence>
<dbReference type="InterPro" id="IPR047831">
    <property type="entry name" value="GPR180/TMEM145"/>
</dbReference>
<dbReference type="EMBL" id="KB096864">
    <property type="protein sequence ID" value="ESO00944.1"/>
    <property type="molecule type" value="Genomic_DNA"/>
</dbReference>
<keyword evidence="5" id="KW-0325">Glycoprotein</keyword>
<name>T1ED20_HELRO</name>
<dbReference type="GO" id="GO:0007186">
    <property type="term" value="P:G protein-coupled receptor signaling pathway"/>
    <property type="evidence" value="ECO:0007669"/>
    <property type="project" value="InterPro"/>
</dbReference>
<evidence type="ECO:0000256" key="7">
    <source>
        <dbReference type="SAM" id="Phobius"/>
    </source>
</evidence>
<reference evidence="11 13" key="2">
    <citation type="journal article" date="2013" name="Nature">
        <title>Insights into bilaterian evolution from three spiralian genomes.</title>
        <authorList>
            <person name="Simakov O."/>
            <person name="Marletaz F."/>
            <person name="Cho S.J."/>
            <person name="Edsinger-Gonzales E."/>
            <person name="Havlak P."/>
            <person name="Hellsten U."/>
            <person name="Kuo D.H."/>
            <person name="Larsson T."/>
            <person name="Lv J."/>
            <person name="Arendt D."/>
            <person name="Savage R."/>
            <person name="Osoegawa K."/>
            <person name="de Jong P."/>
            <person name="Grimwood J."/>
            <person name="Chapman J.A."/>
            <person name="Shapiro H."/>
            <person name="Aerts A."/>
            <person name="Otillar R.P."/>
            <person name="Terry A.Y."/>
            <person name="Boore J.L."/>
            <person name="Grigoriev I.V."/>
            <person name="Lindberg D.R."/>
            <person name="Seaver E.C."/>
            <person name="Weisblat D.A."/>
            <person name="Putnam N.H."/>
            <person name="Rokhsar D.S."/>
        </authorList>
    </citation>
    <scope>NUCLEOTIDE SEQUENCE</scope>
</reference>
<sequence>MNFRVIFWVLSSLVGHCFFDYAHGKVAVGVIKSNLGWEFVERFCFYPNIGKLHFTFSYPVQSTSPKILVYPDALWPTVYKNSSKNCQQKVATIDITTNQVFYLSPAEAWTNCRLVKPAESASLIDTGGTIRCSAVLSFLSSRERWWYMVVSDCGQPIDLSYDLLFLNGDGIMTKHFSADEFYILEVDIAFLFTFATMLIMSLVFANKLKELNYLHITYNLFIYSLLFKCLHLFVICIGLGKFSSDGLDVYGAKVVGHVMEAISFLIFILLLILFGKGLTITRGKISMTSMIKITVFMILYVCIYVAFFIWEAVVFDRALVLYRYESYPGYCLLVIQVTAWLWFTYATFFTVKNYPEKKYFYYPFYLLYTLWFLAGPICVLIANLALDLWVREKVANGIFHTINFFGYAFLLFLTRPSKANKNFPYHIKATQIAAMQEDSNSDNNNNNDNDNDNNNKSNINDLGASYKSENNNSWGFPTNRQKLNLEFYDIFKAADNNEKVAEKF</sequence>
<feature type="transmembrane region" description="Helical" evidence="7">
    <location>
        <begin position="327"/>
        <end position="348"/>
    </location>
</feature>
<reference evidence="12" key="3">
    <citation type="submission" date="2015-06" db="UniProtKB">
        <authorList>
            <consortium name="EnsemblMetazoa"/>
        </authorList>
    </citation>
    <scope>IDENTIFICATION</scope>
</reference>
<dbReference type="OrthoDB" id="205745at2759"/>
<dbReference type="EnsemblMetazoa" id="HelroT100932">
    <property type="protein sequence ID" value="HelroP100932"/>
    <property type="gene ID" value="HelroG100932"/>
</dbReference>
<dbReference type="AlphaFoldDB" id="T1ED20"/>
<feature type="signal peptide" evidence="8">
    <location>
        <begin position="1"/>
        <end position="24"/>
    </location>
</feature>
<dbReference type="HOGENOM" id="CLU_021549_3_0_1"/>
<dbReference type="InterPro" id="IPR019336">
    <property type="entry name" value="GPR180/TMEM145_TM"/>
</dbReference>
<feature type="compositionally biased region" description="Low complexity" evidence="6">
    <location>
        <begin position="441"/>
        <end position="461"/>
    </location>
</feature>
<comment type="subcellular location">
    <subcellularLocation>
        <location evidence="1">Membrane</location>
        <topology evidence="1">Multi-pass membrane protein</topology>
    </subcellularLocation>
</comment>
<dbReference type="Pfam" id="PF21892">
    <property type="entry name" value="TMEM145_N"/>
    <property type="match status" value="1"/>
</dbReference>
<evidence type="ECO:0000259" key="9">
    <source>
        <dbReference type="Pfam" id="PF10192"/>
    </source>
</evidence>
<evidence type="ECO:0000256" key="3">
    <source>
        <dbReference type="ARBA" id="ARBA00022989"/>
    </source>
</evidence>
<feature type="domain" description="GPR180-like N-terminal" evidence="10">
    <location>
        <begin position="29"/>
        <end position="156"/>
    </location>
</feature>
<dbReference type="GO" id="GO:0016020">
    <property type="term" value="C:membrane"/>
    <property type="evidence" value="ECO:0007669"/>
    <property type="project" value="UniProtKB-SubCell"/>
</dbReference>
<feature type="transmembrane region" description="Helical" evidence="7">
    <location>
        <begin position="181"/>
        <end position="204"/>
    </location>
</feature>